<dbReference type="AlphaFoldDB" id="A0A1G6YW46"/>
<dbReference type="RefSeq" id="WP_143006699.1">
    <property type="nucleotide sequence ID" value="NZ_FNAG01000011.1"/>
</dbReference>
<proteinExistence type="predicted"/>
<protein>
    <submittedName>
        <fullName evidence="1">Uncharacterized protein</fullName>
    </submittedName>
</protein>
<dbReference type="EMBL" id="FNAG01000011">
    <property type="protein sequence ID" value="SDD94568.1"/>
    <property type="molecule type" value="Genomic_DNA"/>
</dbReference>
<evidence type="ECO:0000313" key="1">
    <source>
        <dbReference type="EMBL" id="SDD94568.1"/>
    </source>
</evidence>
<keyword evidence="2" id="KW-1185">Reference proteome</keyword>
<dbReference type="OrthoDB" id="8481775at2"/>
<sequence length="212" mass="23924">MIPQVFCGRFAPVTFCCAFVKLRFDDLVREYLELLRRNFPEARVDLHNEPLEAVLQSFEPLVSPMTRELLVSTDSDWTVIFGSSVGLSDCFTVSAMCARFLSVDAFAVVNAPDRMDQVRDGAVNVYRSMQFQYYSARAEEPTRTIVSSNDGGRWVFIDQGTPFEFEDAAKYLSKRVRARIGPQDIEVACNYFGVSLAKGDYFGSRSAMVARN</sequence>
<gene>
    <name evidence="1" type="ORF">SAMN04488509_11159</name>
</gene>
<name>A0A1G6YW46_9GAMM</name>
<reference evidence="1 2" key="1">
    <citation type="submission" date="2016-10" db="EMBL/GenBank/DDBJ databases">
        <authorList>
            <person name="de Groot N.N."/>
        </authorList>
    </citation>
    <scope>NUCLEOTIDE SEQUENCE [LARGE SCALE GENOMIC DNA]</scope>
    <source>
        <strain evidence="1 2">DSM 16957</strain>
    </source>
</reference>
<dbReference type="Proteomes" id="UP000199603">
    <property type="component" value="Unassembled WGS sequence"/>
</dbReference>
<evidence type="ECO:0000313" key="2">
    <source>
        <dbReference type="Proteomes" id="UP000199603"/>
    </source>
</evidence>
<accession>A0A1G6YW46</accession>
<organism evidence="1 2">
    <name type="scientific">Aquimonas voraii</name>
    <dbReference type="NCBI Taxonomy" id="265719"/>
    <lineage>
        <taxon>Bacteria</taxon>
        <taxon>Pseudomonadati</taxon>
        <taxon>Pseudomonadota</taxon>
        <taxon>Gammaproteobacteria</taxon>
        <taxon>Lysobacterales</taxon>
        <taxon>Lysobacteraceae</taxon>
        <taxon>Aquimonas</taxon>
    </lineage>
</organism>